<feature type="region of interest" description="Disordered" evidence="1">
    <location>
        <begin position="42"/>
        <end position="119"/>
    </location>
</feature>
<protein>
    <submittedName>
        <fullName evidence="2">Uncharacterized protein</fullName>
    </submittedName>
</protein>
<dbReference type="AlphaFoldDB" id="A0AAD6NN96"/>
<comment type="caution">
    <text evidence="2">The sequence shown here is derived from an EMBL/GenBank/DDBJ whole genome shotgun (WGS) entry which is preliminary data.</text>
</comment>
<keyword evidence="3" id="KW-1185">Reference proteome</keyword>
<dbReference type="Proteomes" id="UP001221413">
    <property type="component" value="Unassembled WGS sequence"/>
</dbReference>
<evidence type="ECO:0000313" key="3">
    <source>
        <dbReference type="Proteomes" id="UP001221413"/>
    </source>
</evidence>
<dbReference type="EMBL" id="JAQGDS010000002">
    <property type="protein sequence ID" value="KAJ6263078.1"/>
    <property type="molecule type" value="Genomic_DNA"/>
</dbReference>
<reference evidence="2" key="1">
    <citation type="submission" date="2023-01" db="EMBL/GenBank/DDBJ databases">
        <title>The chitinases involved in constricting ring structure development in the nematode-trapping fungus Drechslerella dactyloides.</title>
        <authorList>
            <person name="Wang R."/>
            <person name="Zhang L."/>
            <person name="Tang P."/>
            <person name="Li S."/>
            <person name="Liang L."/>
        </authorList>
    </citation>
    <scope>NUCLEOTIDE SEQUENCE</scope>
    <source>
        <strain evidence="2">YMF1.00031</strain>
    </source>
</reference>
<gene>
    <name evidence="2" type="ORF">Dda_1637</name>
</gene>
<name>A0AAD6NN96_DREDA</name>
<sequence>MTPRCRPSGLSPPDLAGSPVVEHLSVLGAEWRVVTGCWSLPPASAAREHDQNDQNERGEGWKKKGRKGPSQAEGHARSDLTAPVILGGSWKDGPNGGPPLASWDNRDLAPSRPRLSLRA</sequence>
<evidence type="ECO:0000256" key="1">
    <source>
        <dbReference type="SAM" id="MobiDB-lite"/>
    </source>
</evidence>
<proteinExistence type="predicted"/>
<evidence type="ECO:0000313" key="2">
    <source>
        <dbReference type="EMBL" id="KAJ6263078.1"/>
    </source>
</evidence>
<feature type="compositionally biased region" description="Basic and acidic residues" evidence="1">
    <location>
        <begin position="46"/>
        <end position="62"/>
    </location>
</feature>
<accession>A0AAD6NN96</accession>
<organism evidence="2 3">
    <name type="scientific">Drechslerella dactyloides</name>
    <name type="common">Nematode-trapping fungus</name>
    <name type="synonym">Arthrobotrys dactyloides</name>
    <dbReference type="NCBI Taxonomy" id="74499"/>
    <lineage>
        <taxon>Eukaryota</taxon>
        <taxon>Fungi</taxon>
        <taxon>Dikarya</taxon>
        <taxon>Ascomycota</taxon>
        <taxon>Pezizomycotina</taxon>
        <taxon>Orbiliomycetes</taxon>
        <taxon>Orbiliales</taxon>
        <taxon>Orbiliaceae</taxon>
        <taxon>Drechslerella</taxon>
    </lineage>
</organism>